<proteinExistence type="predicted"/>
<protein>
    <recommendedName>
        <fullName evidence="4">Chromosome segregation ATPase</fullName>
    </recommendedName>
</protein>
<feature type="coiled-coil region" evidence="1">
    <location>
        <begin position="281"/>
        <end position="380"/>
    </location>
</feature>
<dbReference type="OrthoDB" id="341688at2157"/>
<keyword evidence="1" id="KW-0175">Coiled coil</keyword>
<dbReference type="InParanoid" id="A0A554MU96"/>
<evidence type="ECO:0008006" key="4">
    <source>
        <dbReference type="Google" id="ProtNLM"/>
    </source>
</evidence>
<comment type="caution">
    <text evidence="2">The sequence shown here is derived from an EMBL/GenBank/DDBJ whole genome shotgun (WGS) entry which is preliminary data.</text>
</comment>
<dbReference type="RefSeq" id="WP_144263620.1">
    <property type="nucleotide sequence ID" value="NZ_QMDX01000029.1"/>
</dbReference>
<organism evidence="2 3">
    <name type="scientific">Haloglomus irregulare</name>
    <dbReference type="NCBI Taxonomy" id="2234134"/>
    <lineage>
        <taxon>Archaea</taxon>
        <taxon>Methanobacteriati</taxon>
        <taxon>Methanobacteriota</taxon>
        <taxon>Stenosarchaea group</taxon>
        <taxon>Halobacteria</taxon>
        <taxon>Halobacteriales</taxon>
        <taxon>Natronomonadaceae</taxon>
        <taxon>Haloglomus</taxon>
    </lineage>
</organism>
<evidence type="ECO:0000256" key="1">
    <source>
        <dbReference type="SAM" id="Coils"/>
    </source>
</evidence>
<evidence type="ECO:0000313" key="2">
    <source>
        <dbReference type="EMBL" id="TSD08702.1"/>
    </source>
</evidence>
<evidence type="ECO:0000313" key="3">
    <source>
        <dbReference type="Proteomes" id="UP000319894"/>
    </source>
</evidence>
<keyword evidence="3" id="KW-1185">Reference proteome</keyword>
<sequence length="661" mass="75964">MSWSDELDDLLFTADNVLNEDLASLQRMPERRRIELYNEIETDQQEFSWEFKREYGDELASAEIDRIEGRFTLAQLLLAASFYKQGEVPRPLDEQFIPAELQAVVDYDRYKMFDALGEEQIGEKIRRMEGEVYELATEYTSTQLANMDELLDNPEVQQDVMERLADRYDDRREKVRHGFFVYVETHGIEEMVEAIENAVEAVNDSRDEREGIRETLREELAELEQSLDDRVREQRKRIEQEVRSVERELTSQSVSADELDDRLDRLAEETGGLSDAQAEALEELTDRIDRTGELERKLEQRITELKEVREKAAEADREAAREQATELIEEELSALRDQRDELRGEIDRLQREREGMEAAADSLEERREDLEQRVESIEESVETPGAGEGIEAENLVTSTIARLLELDYLGRFDTTMHETERLYTPDGEFEVPDGYWDGRGERRSAETQLAELLAARDDASRADAYPANRRARYWLTDTRHMGLTRETRLVVEAIVYSHIEAYTENDFDTRPVDLDDLLGLINDTVREAEAAGQPHLVAVASPTGFTDRALSELANSSQFSRYLSLVLVDLGSGGVYYNETDDLAANNERLFEVSIDTERVEDCTTHIRELADDPATTSVLITDLTDEFDSHIVKRSFDELESAGVGTQLYVEEYGLGFHFD</sequence>
<dbReference type="EMBL" id="QMDX01000029">
    <property type="protein sequence ID" value="TSD08702.1"/>
    <property type="molecule type" value="Genomic_DNA"/>
</dbReference>
<gene>
    <name evidence="2" type="ORF">DP107_18715</name>
</gene>
<feature type="coiled-coil region" evidence="1">
    <location>
        <begin position="188"/>
        <end position="248"/>
    </location>
</feature>
<accession>A0A554MU96</accession>
<dbReference type="Proteomes" id="UP000319894">
    <property type="component" value="Unassembled WGS sequence"/>
</dbReference>
<reference evidence="2 3" key="1">
    <citation type="submission" date="2018-06" db="EMBL/GenBank/DDBJ databases">
        <title>Natronomonas sp. F16-60 a new haloarchaeon isolated from a solar saltern of Isla Cristina, Huelva, Spain.</title>
        <authorList>
            <person name="Duran-Viseras A."/>
            <person name="Sanchez-Porro C."/>
            <person name="Ventosa A."/>
        </authorList>
    </citation>
    <scope>NUCLEOTIDE SEQUENCE [LARGE SCALE GENOMIC DNA]</scope>
    <source>
        <strain evidence="2 3">F16-60</strain>
    </source>
</reference>
<name>A0A554MU96_9EURY</name>
<dbReference type="AlphaFoldDB" id="A0A554MU96"/>